<proteinExistence type="predicted"/>
<dbReference type="Proteomes" id="UP001187682">
    <property type="component" value="Unassembled WGS sequence"/>
</dbReference>
<dbReference type="InterPro" id="IPR013217">
    <property type="entry name" value="Methyltransf_12"/>
</dbReference>
<accession>A0AAE8MXQ8</accession>
<name>A0AAE8MXQ8_9PEZI</name>
<protein>
    <recommendedName>
        <fullName evidence="1">Methyltransferase type 12 domain-containing protein</fullName>
    </recommendedName>
</protein>
<evidence type="ECO:0000259" key="1">
    <source>
        <dbReference type="Pfam" id="PF08242"/>
    </source>
</evidence>
<sequence length="284" mass="31231">MTSSEGNTWSKGLLHPLSYYKCYDEGVLSFYDVWVIGVSFTWAWNIPASTITLPFHRAHLSKNHLDIGVGTGYFPATVLSERAAAAGHIDAQGDRLDQKVTLWDLSTKALAEAKSRIELAEPHATVEVIEADATSLPADFDTSRKFDSISAAMLLHCIPMPTEQKAKGVISTARRLLSPRGVFYGCTVLGSAARKTTAPSPTIDWLPGSEVPFGVVGEKKSANKRHNPFGWALMCIYNRTGVFSNWKDEPDVIVKELEDGFDQVDSWIIGRVLFFKASAPRLVV</sequence>
<keyword evidence="3" id="KW-1185">Reference proteome</keyword>
<organism evidence="2 3">
    <name type="scientific">Cephalotrichum gorgonifer</name>
    <dbReference type="NCBI Taxonomy" id="2041049"/>
    <lineage>
        <taxon>Eukaryota</taxon>
        <taxon>Fungi</taxon>
        <taxon>Dikarya</taxon>
        <taxon>Ascomycota</taxon>
        <taxon>Pezizomycotina</taxon>
        <taxon>Sordariomycetes</taxon>
        <taxon>Hypocreomycetidae</taxon>
        <taxon>Microascales</taxon>
        <taxon>Microascaceae</taxon>
        <taxon>Cephalotrichum</taxon>
    </lineage>
</organism>
<comment type="caution">
    <text evidence="2">The sequence shown here is derived from an EMBL/GenBank/DDBJ whole genome shotgun (WGS) entry which is preliminary data.</text>
</comment>
<dbReference type="Gene3D" id="3.40.50.150">
    <property type="entry name" value="Vaccinia Virus protein VP39"/>
    <property type="match status" value="1"/>
</dbReference>
<dbReference type="CDD" id="cd02440">
    <property type="entry name" value="AdoMet_MTases"/>
    <property type="match status" value="1"/>
</dbReference>
<evidence type="ECO:0000313" key="2">
    <source>
        <dbReference type="EMBL" id="SPO01092.1"/>
    </source>
</evidence>
<dbReference type="Pfam" id="PF08242">
    <property type="entry name" value="Methyltransf_12"/>
    <property type="match status" value="1"/>
</dbReference>
<reference evidence="2" key="1">
    <citation type="submission" date="2018-03" db="EMBL/GenBank/DDBJ databases">
        <authorList>
            <person name="Guldener U."/>
        </authorList>
    </citation>
    <scope>NUCLEOTIDE SEQUENCE</scope>
</reference>
<dbReference type="InterPro" id="IPR029063">
    <property type="entry name" value="SAM-dependent_MTases_sf"/>
</dbReference>
<dbReference type="AlphaFoldDB" id="A0AAE8MXQ8"/>
<dbReference type="EMBL" id="ONZQ02000004">
    <property type="protein sequence ID" value="SPO01092.1"/>
    <property type="molecule type" value="Genomic_DNA"/>
</dbReference>
<dbReference type="SUPFAM" id="SSF53335">
    <property type="entry name" value="S-adenosyl-L-methionine-dependent methyltransferases"/>
    <property type="match status" value="1"/>
</dbReference>
<gene>
    <name evidence="2" type="ORF">DNG_03839</name>
</gene>
<feature type="domain" description="Methyltransferase type 12" evidence="1">
    <location>
        <begin position="65"/>
        <end position="183"/>
    </location>
</feature>
<evidence type="ECO:0000313" key="3">
    <source>
        <dbReference type="Proteomes" id="UP001187682"/>
    </source>
</evidence>